<dbReference type="InterPro" id="IPR050351">
    <property type="entry name" value="BphY/WalK/GraS-like"/>
</dbReference>
<dbReference type="PRINTS" id="PR00344">
    <property type="entry name" value="BCTRLSENSOR"/>
</dbReference>
<dbReference type="GO" id="GO:0007234">
    <property type="term" value="P:osmosensory signaling via phosphorelay pathway"/>
    <property type="evidence" value="ECO:0007669"/>
    <property type="project" value="TreeGrafter"/>
</dbReference>
<protein>
    <recommendedName>
        <fullName evidence="2">histidine kinase</fullName>
        <ecNumber evidence="2">2.7.13.3</ecNumber>
    </recommendedName>
</protein>
<evidence type="ECO:0000259" key="8">
    <source>
        <dbReference type="PROSITE" id="PS50109"/>
    </source>
</evidence>
<feature type="coiled-coil region" evidence="6">
    <location>
        <begin position="273"/>
        <end position="318"/>
    </location>
</feature>
<evidence type="ECO:0000313" key="9">
    <source>
        <dbReference type="EMBL" id="CAB3795290.1"/>
    </source>
</evidence>
<dbReference type="Pfam" id="PF02518">
    <property type="entry name" value="HATPase_c"/>
    <property type="match status" value="1"/>
</dbReference>
<dbReference type="Proteomes" id="UP000494119">
    <property type="component" value="Unassembled WGS sequence"/>
</dbReference>
<dbReference type="PANTHER" id="PTHR42878">
    <property type="entry name" value="TWO-COMPONENT HISTIDINE KINASE"/>
    <property type="match status" value="1"/>
</dbReference>
<dbReference type="GO" id="GO:0030295">
    <property type="term" value="F:protein kinase activator activity"/>
    <property type="evidence" value="ECO:0007669"/>
    <property type="project" value="TreeGrafter"/>
</dbReference>
<evidence type="ECO:0000313" key="10">
    <source>
        <dbReference type="Proteomes" id="UP000494119"/>
    </source>
</evidence>
<reference evidence="9 10" key="1">
    <citation type="submission" date="2020-04" db="EMBL/GenBank/DDBJ databases">
        <authorList>
            <person name="De Canck E."/>
        </authorList>
    </citation>
    <scope>NUCLEOTIDE SEQUENCE [LARGE SCALE GENOMIC DNA]</scope>
    <source>
        <strain evidence="9 10">LMG 28688</strain>
    </source>
</reference>
<dbReference type="SUPFAM" id="SSF47384">
    <property type="entry name" value="Homodimeric domain of signal transducing histidine kinase"/>
    <property type="match status" value="1"/>
</dbReference>
<dbReference type="InterPro" id="IPR036890">
    <property type="entry name" value="HATPase_C_sf"/>
</dbReference>
<dbReference type="Gene3D" id="6.10.340.10">
    <property type="match status" value="1"/>
</dbReference>
<evidence type="ECO:0000256" key="7">
    <source>
        <dbReference type="SAM" id="Phobius"/>
    </source>
</evidence>
<keyword evidence="7" id="KW-0472">Membrane</keyword>
<dbReference type="EMBL" id="CADIKL010000021">
    <property type="protein sequence ID" value="CAB3795290.1"/>
    <property type="molecule type" value="Genomic_DNA"/>
</dbReference>
<dbReference type="InterPro" id="IPR003661">
    <property type="entry name" value="HisK_dim/P_dom"/>
</dbReference>
<dbReference type="CDD" id="cd00082">
    <property type="entry name" value="HisKA"/>
    <property type="match status" value="1"/>
</dbReference>
<evidence type="ECO:0000256" key="3">
    <source>
        <dbReference type="ARBA" id="ARBA00022553"/>
    </source>
</evidence>
<accession>A0A6J5GB43</accession>
<keyword evidence="5 9" id="KW-0418">Kinase</keyword>
<keyword evidence="4 9" id="KW-0808">Transferase</keyword>
<feature type="domain" description="Histidine kinase" evidence="8">
    <location>
        <begin position="328"/>
        <end position="589"/>
    </location>
</feature>
<dbReference type="GO" id="GO:0000156">
    <property type="term" value="F:phosphorelay response regulator activity"/>
    <property type="evidence" value="ECO:0007669"/>
    <property type="project" value="TreeGrafter"/>
</dbReference>
<dbReference type="InterPro" id="IPR003594">
    <property type="entry name" value="HATPase_dom"/>
</dbReference>
<dbReference type="SUPFAM" id="SSF55874">
    <property type="entry name" value="ATPase domain of HSP90 chaperone/DNA topoisomerase II/histidine kinase"/>
    <property type="match status" value="1"/>
</dbReference>
<evidence type="ECO:0000256" key="6">
    <source>
        <dbReference type="SAM" id="Coils"/>
    </source>
</evidence>
<sequence>MIQHGRRGHFTAREDLAWGGRAGRSGAQARPGAASNQTDMKLFAKGLLLIAIPSAIELALLGIVFDTQGEAAQAAKSAENSKQILWQAEGLVHPLLREAARVRTAIVLEDPSFIDRRAVWAEFSDRIALLAHMVSDNPKQLARIQRINDYARTWRARCSMVADALRADPPGGFAYAGGVGLPPEIDAVRSELDAFIAEQTRFDEARSASLRESRERQQDALIFAVVGSMLVWAATAIVFARNVGLRLAALSANAQRLSVGVALAPPLAGNDEIASLDAVLNQTSRRLNEAEHEQTALKAQLQERAADLAAANDNLRQESQDNEMFIYSVSHDLRSPLVNLQGFSKELQVSCGDLREQIDLADLPANERRHMVEVLDGDVDESLQFLRQAVARAAAIIDALLRISRAGRLEYRWQRVNVGRIVERALAGLAEGLALQARIEVRELPPAWGDPAALEQIFGNLIDNALRHLDPARPGQVEIGALELGEGVDGRAAPSAISSAASANARDASRISGTRTRTYYVRDNGIGIPAAYLPKLFRAFQRLHGGDSDGQGTGLALARRIAERHGGRVWVESTEGAGSTFFVALPDEPLRAA</sequence>
<evidence type="ECO:0000256" key="5">
    <source>
        <dbReference type="ARBA" id="ARBA00022777"/>
    </source>
</evidence>
<feature type="transmembrane region" description="Helical" evidence="7">
    <location>
        <begin position="220"/>
        <end position="240"/>
    </location>
</feature>
<keyword evidence="7" id="KW-0812">Transmembrane</keyword>
<dbReference type="PROSITE" id="PS50109">
    <property type="entry name" value="HIS_KIN"/>
    <property type="match status" value="1"/>
</dbReference>
<dbReference type="InterPro" id="IPR005467">
    <property type="entry name" value="His_kinase_dom"/>
</dbReference>
<dbReference type="InterPro" id="IPR036097">
    <property type="entry name" value="HisK_dim/P_sf"/>
</dbReference>
<keyword evidence="10" id="KW-1185">Reference proteome</keyword>
<dbReference type="InterPro" id="IPR004358">
    <property type="entry name" value="Sig_transdc_His_kin-like_C"/>
</dbReference>
<gene>
    <name evidence="9" type="primary">sasA_11</name>
    <name evidence="9" type="ORF">LMG28688_04073</name>
</gene>
<dbReference type="EC" id="2.7.13.3" evidence="2"/>
<name>A0A6J5GB43_9BURK</name>
<organism evidence="9 10">
    <name type="scientific">Paraburkholderia caffeinitolerans</name>
    <dbReference type="NCBI Taxonomy" id="1723730"/>
    <lineage>
        <taxon>Bacteria</taxon>
        <taxon>Pseudomonadati</taxon>
        <taxon>Pseudomonadota</taxon>
        <taxon>Betaproteobacteria</taxon>
        <taxon>Burkholderiales</taxon>
        <taxon>Burkholderiaceae</taxon>
        <taxon>Paraburkholderia</taxon>
    </lineage>
</organism>
<dbReference type="AlphaFoldDB" id="A0A6J5GB43"/>
<comment type="catalytic activity">
    <reaction evidence="1">
        <text>ATP + protein L-histidine = ADP + protein N-phospho-L-histidine.</text>
        <dbReference type="EC" id="2.7.13.3"/>
    </reaction>
</comment>
<dbReference type="PANTHER" id="PTHR42878:SF15">
    <property type="entry name" value="BACTERIOPHYTOCHROME"/>
    <property type="match status" value="1"/>
</dbReference>
<proteinExistence type="predicted"/>
<dbReference type="Gene3D" id="1.10.287.130">
    <property type="match status" value="1"/>
</dbReference>
<keyword evidence="7" id="KW-1133">Transmembrane helix</keyword>
<evidence type="ECO:0000256" key="2">
    <source>
        <dbReference type="ARBA" id="ARBA00012438"/>
    </source>
</evidence>
<dbReference type="GO" id="GO:0000155">
    <property type="term" value="F:phosphorelay sensor kinase activity"/>
    <property type="evidence" value="ECO:0007669"/>
    <property type="project" value="InterPro"/>
</dbReference>
<dbReference type="Gene3D" id="3.30.565.10">
    <property type="entry name" value="Histidine kinase-like ATPase, C-terminal domain"/>
    <property type="match status" value="1"/>
</dbReference>
<evidence type="ECO:0000256" key="1">
    <source>
        <dbReference type="ARBA" id="ARBA00000085"/>
    </source>
</evidence>
<keyword evidence="3" id="KW-0597">Phosphoprotein</keyword>
<keyword evidence="6" id="KW-0175">Coiled coil</keyword>
<dbReference type="SMART" id="SM00387">
    <property type="entry name" value="HATPase_c"/>
    <property type="match status" value="1"/>
</dbReference>
<evidence type="ECO:0000256" key="4">
    <source>
        <dbReference type="ARBA" id="ARBA00022679"/>
    </source>
</evidence>